<protein>
    <recommendedName>
        <fullName evidence="2">Lsr2 DNA-binding domain-containing protein</fullName>
    </recommendedName>
</protein>
<dbReference type="Pfam" id="PF23359">
    <property type="entry name" value="Lsr2_DNA-bd"/>
    <property type="match status" value="1"/>
</dbReference>
<dbReference type="RefSeq" id="WP_271222053.1">
    <property type="nucleotide sequence ID" value="NZ_BAAAVD010000083.1"/>
</dbReference>
<evidence type="ECO:0000313" key="4">
    <source>
        <dbReference type="Proteomes" id="UP001143474"/>
    </source>
</evidence>
<feature type="domain" description="Lsr2 DNA-binding" evidence="2">
    <location>
        <begin position="18"/>
        <end position="49"/>
    </location>
</feature>
<dbReference type="InterPro" id="IPR045592">
    <property type="entry name" value="DUF6461"/>
</dbReference>
<dbReference type="EMBL" id="BSEV01000025">
    <property type="protein sequence ID" value="GLK13787.1"/>
    <property type="molecule type" value="Genomic_DNA"/>
</dbReference>
<name>A0A9W6I807_9ACTN</name>
<dbReference type="InterPro" id="IPR036625">
    <property type="entry name" value="E3-bd_dom_sf"/>
</dbReference>
<keyword evidence="1" id="KW-0238">DNA-binding</keyword>
<reference evidence="3" key="1">
    <citation type="journal article" date="2014" name="Int. J. Syst. Evol. Microbiol.">
        <title>Complete genome sequence of Corynebacterium casei LMG S-19264T (=DSM 44701T), isolated from a smear-ripened cheese.</title>
        <authorList>
            <consortium name="US DOE Joint Genome Institute (JGI-PGF)"/>
            <person name="Walter F."/>
            <person name="Albersmeier A."/>
            <person name="Kalinowski J."/>
            <person name="Ruckert C."/>
        </authorList>
    </citation>
    <scope>NUCLEOTIDE SEQUENCE</scope>
    <source>
        <strain evidence="3">VKM Ac-2007</strain>
    </source>
</reference>
<dbReference type="InterPro" id="IPR055370">
    <property type="entry name" value="Lsr2_DNA-bd"/>
</dbReference>
<dbReference type="GO" id="GO:0003677">
    <property type="term" value="F:DNA binding"/>
    <property type="evidence" value="ECO:0007669"/>
    <property type="project" value="UniProtKB-KW"/>
</dbReference>
<organism evidence="3 4">
    <name type="scientific">Streptosporangium carneum</name>
    <dbReference type="NCBI Taxonomy" id="47481"/>
    <lineage>
        <taxon>Bacteria</taxon>
        <taxon>Bacillati</taxon>
        <taxon>Actinomycetota</taxon>
        <taxon>Actinomycetes</taxon>
        <taxon>Streptosporangiales</taxon>
        <taxon>Streptosporangiaceae</taxon>
        <taxon>Streptosporangium</taxon>
    </lineage>
</organism>
<dbReference type="Pfam" id="PF20062">
    <property type="entry name" value="DUF6461"/>
    <property type="match status" value="1"/>
</dbReference>
<evidence type="ECO:0000256" key="1">
    <source>
        <dbReference type="ARBA" id="ARBA00023125"/>
    </source>
</evidence>
<reference evidence="3" key="2">
    <citation type="submission" date="2023-01" db="EMBL/GenBank/DDBJ databases">
        <authorList>
            <person name="Sun Q."/>
            <person name="Evtushenko L."/>
        </authorList>
    </citation>
    <scope>NUCLEOTIDE SEQUENCE</scope>
    <source>
        <strain evidence="3">VKM Ac-2007</strain>
    </source>
</reference>
<sequence>MPDREVSPLRVSHLLISSELSRRIREWGKAQGLGVSERGRIASQVIDAFFVAHPDALAAADRIELVRAVVREPGDGRATPDDYAWQDDFGTLGPSYTLTFVQALDEGEVLHRFGVAPQDVEPLTDGDVYERLEVTGGQSDLVMVVGLGEWTVAVEKSGWQGVHPETLRELSRDGGQAMAVSRQDYARHRFAYAADGQVLTSFNPEFPGNREGVDPGHLDGHLRALGIDPAADDQIDNHLPAALALASRISGVMLTPAHLEGPLLGGRITTPLAI</sequence>
<proteinExistence type="predicted"/>
<dbReference type="Gene3D" id="4.10.320.10">
    <property type="entry name" value="E3-binding domain"/>
    <property type="match status" value="1"/>
</dbReference>
<dbReference type="AlphaFoldDB" id="A0A9W6I807"/>
<dbReference type="GO" id="GO:0016746">
    <property type="term" value="F:acyltransferase activity"/>
    <property type="evidence" value="ECO:0007669"/>
    <property type="project" value="InterPro"/>
</dbReference>
<accession>A0A9W6I807</accession>
<comment type="caution">
    <text evidence="3">The sequence shown here is derived from an EMBL/GenBank/DDBJ whole genome shotgun (WGS) entry which is preliminary data.</text>
</comment>
<evidence type="ECO:0000313" key="3">
    <source>
        <dbReference type="EMBL" id="GLK13787.1"/>
    </source>
</evidence>
<evidence type="ECO:0000259" key="2">
    <source>
        <dbReference type="Pfam" id="PF23359"/>
    </source>
</evidence>
<keyword evidence="4" id="KW-1185">Reference proteome</keyword>
<dbReference type="Proteomes" id="UP001143474">
    <property type="component" value="Unassembled WGS sequence"/>
</dbReference>
<gene>
    <name evidence="3" type="ORF">GCM10017600_71980</name>
</gene>